<comment type="similarity">
    <text evidence="2">Belongs to the glycosyl hydrolase 8 (cellulase D) family.</text>
</comment>
<evidence type="ECO:0000256" key="7">
    <source>
        <dbReference type="ARBA" id="ARBA00023326"/>
    </source>
</evidence>
<dbReference type="Gene3D" id="1.50.10.10">
    <property type="match status" value="1"/>
</dbReference>
<accession>A0A927C016</accession>
<dbReference type="AlphaFoldDB" id="A0A927C016"/>
<evidence type="ECO:0000313" key="10">
    <source>
        <dbReference type="Proteomes" id="UP000610558"/>
    </source>
</evidence>
<keyword evidence="7" id="KW-0119">Carbohydrate metabolism</keyword>
<feature type="chain" id="PRO_5037439415" description="cellulase" evidence="8">
    <location>
        <begin position="20"/>
        <end position="366"/>
    </location>
</feature>
<protein>
    <recommendedName>
        <fullName evidence="3">cellulase</fullName>
        <ecNumber evidence="3">3.2.1.4</ecNumber>
    </recommendedName>
</protein>
<evidence type="ECO:0000256" key="4">
    <source>
        <dbReference type="ARBA" id="ARBA00022801"/>
    </source>
</evidence>
<feature type="signal peptide" evidence="8">
    <location>
        <begin position="1"/>
        <end position="19"/>
    </location>
</feature>
<gene>
    <name evidence="9" type="primary">bcsZ</name>
    <name evidence="9" type="ORF">IB286_01575</name>
</gene>
<sequence>MSRLIAFIGLMLTITTIQAADCDWPQWQQFAEDYIAQGRVIDGSDSRQITTSEGQAYALFFALVANDQARFKTLLKWTEQHLFDGDMTATLPAWLWGKSEQNWQVLDTNPASDADVWMAYTLLEAGKLWDNARYKTLGYLLANRVSKEESTEIPGFGKQLLPSSHGFVSKQQVYRINPSYLPLQVLDRLANLLPHSAWPEIRDNSAKLLPQLMPMGLMPDWAELAEGKIKLSGTVGSYDAIRTYLWAGMLHSEHPERSTLLAKMQPMLALTKKHTAPPEKTQVISGQASGIGPYGFSAALLPMLTASNKSELAKHQKARVIEGLANSPVHTDYYNRVLSLFALAWPERYQFSQTGELQTDWSKACK</sequence>
<proteinExistence type="inferred from homology"/>
<evidence type="ECO:0000256" key="3">
    <source>
        <dbReference type="ARBA" id="ARBA00012601"/>
    </source>
</evidence>
<dbReference type="Proteomes" id="UP000610558">
    <property type="component" value="Unassembled WGS sequence"/>
</dbReference>
<dbReference type="SUPFAM" id="SSF48208">
    <property type="entry name" value="Six-hairpin glycosidases"/>
    <property type="match status" value="1"/>
</dbReference>
<comment type="caution">
    <text evidence="9">The sequence shown here is derived from an EMBL/GenBank/DDBJ whole genome shotgun (WGS) entry which is preliminary data.</text>
</comment>
<evidence type="ECO:0000256" key="6">
    <source>
        <dbReference type="ARBA" id="ARBA00023295"/>
    </source>
</evidence>
<dbReference type="InterPro" id="IPR002037">
    <property type="entry name" value="Glyco_hydro_8"/>
</dbReference>
<keyword evidence="6 9" id="KW-0326">Glycosidase</keyword>
<dbReference type="GO" id="GO:0008810">
    <property type="term" value="F:cellulase activity"/>
    <property type="evidence" value="ECO:0007669"/>
    <property type="project" value="UniProtKB-EC"/>
</dbReference>
<dbReference type="EMBL" id="JACXLD010000001">
    <property type="protein sequence ID" value="MBD2857678.1"/>
    <property type="molecule type" value="Genomic_DNA"/>
</dbReference>
<dbReference type="GO" id="GO:0030245">
    <property type="term" value="P:cellulose catabolic process"/>
    <property type="evidence" value="ECO:0007669"/>
    <property type="project" value="UniProtKB-KW"/>
</dbReference>
<keyword evidence="8" id="KW-0732">Signal</keyword>
<evidence type="ECO:0000313" key="9">
    <source>
        <dbReference type="EMBL" id="MBD2857678.1"/>
    </source>
</evidence>
<dbReference type="Pfam" id="PF01270">
    <property type="entry name" value="Glyco_hydro_8"/>
    <property type="match status" value="1"/>
</dbReference>
<evidence type="ECO:0000256" key="1">
    <source>
        <dbReference type="ARBA" id="ARBA00000966"/>
    </source>
</evidence>
<dbReference type="NCBIfam" id="NF008305">
    <property type="entry name" value="PRK11097.1"/>
    <property type="match status" value="1"/>
</dbReference>
<keyword evidence="5" id="KW-0136">Cellulose degradation</keyword>
<dbReference type="RefSeq" id="WP_190761902.1">
    <property type="nucleotide sequence ID" value="NZ_JACXLD010000001.1"/>
</dbReference>
<organism evidence="9 10">
    <name type="scientific">Spongiibacter pelagi</name>
    <dbReference type="NCBI Taxonomy" id="2760804"/>
    <lineage>
        <taxon>Bacteria</taxon>
        <taxon>Pseudomonadati</taxon>
        <taxon>Pseudomonadota</taxon>
        <taxon>Gammaproteobacteria</taxon>
        <taxon>Cellvibrionales</taxon>
        <taxon>Spongiibacteraceae</taxon>
        <taxon>Spongiibacter</taxon>
    </lineage>
</organism>
<keyword evidence="10" id="KW-1185">Reference proteome</keyword>
<keyword evidence="7" id="KW-0624">Polysaccharide degradation</keyword>
<evidence type="ECO:0000256" key="5">
    <source>
        <dbReference type="ARBA" id="ARBA00023001"/>
    </source>
</evidence>
<evidence type="ECO:0000256" key="8">
    <source>
        <dbReference type="SAM" id="SignalP"/>
    </source>
</evidence>
<name>A0A927C016_9GAMM</name>
<keyword evidence="4 9" id="KW-0378">Hydrolase</keyword>
<comment type="catalytic activity">
    <reaction evidence="1">
        <text>Endohydrolysis of (1-&gt;4)-beta-D-glucosidic linkages in cellulose, lichenin and cereal beta-D-glucans.</text>
        <dbReference type="EC" id="3.2.1.4"/>
    </reaction>
</comment>
<reference evidence="9" key="1">
    <citation type="submission" date="2020-09" db="EMBL/GenBank/DDBJ databases">
        <authorList>
            <person name="Yoon J.-W."/>
        </authorList>
    </citation>
    <scope>NUCLEOTIDE SEQUENCE</scope>
    <source>
        <strain evidence="9">KMU-158</strain>
    </source>
</reference>
<dbReference type="PRINTS" id="PR00735">
    <property type="entry name" value="GLHYDRLASE8"/>
</dbReference>
<dbReference type="InterPro" id="IPR008928">
    <property type="entry name" value="6-hairpin_glycosidase_sf"/>
</dbReference>
<dbReference type="EC" id="3.2.1.4" evidence="3"/>
<dbReference type="InterPro" id="IPR012341">
    <property type="entry name" value="6hp_glycosidase-like_sf"/>
</dbReference>
<evidence type="ECO:0000256" key="2">
    <source>
        <dbReference type="ARBA" id="ARBA00009209"/>
    </source>
</evidence>